<keyword evidence="3 10" id="KW-0813">Transport</keyword>
<keyword evidence="6" id="KW-0496">Mitochondrion</keyword>
<evidence type="ECO:0000256" key="5">
    <source>
        <dbReference type="ARBA" id="ARBA00022737"/>
    </source>
</evidence>
<evidence type="ECO:0000256" key="6">
    <source>
        <dbReference type="ARBA" id="ARBA00022792"/>
    </source>
</evidence>
<dbReference type="InterPro" id="IPR018108">
    <property type="entry name" value="MCP_transmembrane"/>
</dbReference>
<dbReference type="EMBL" id="JBEFKJ010000003">
    <property type="protein sequence ID" value="KAL2047338.1"/>
    <property type="molecule type" value="Genomic_DNA"/>
</dbReference>
<dbReference type="Gene3D" id="1.50.40.10">
    <property type="entry name" value="Mitochondrial carrier domain"/>
    <property type="match status" value="1"/>
</dbReference>
<proteinExistence type="inferred from homology"/>
<evidence type="ECO:0000313" key="11">
    <source>
        <dbReference type="EMBL" id="KAL2047338.1"/>
    </source>
</evidence>
<organism evidence="11 12">
    <name type="scientific">Stereocaulon virgatum</name>
    <dbReference type="NCBI Taxonomy" id="373712"/>
    <lineage>
        <taxon>Eukaryota</taxon>
        <taxon>Fungi</taxon>
        <taxon>Dikarya</taxon>
        <taxon>Ascomycota</taxon>
        <taxon>Pezizomycotina</taxon>
        <taxon>Lecanoromycetes</taxon>
        <taxon>OSLEUM clade</taxon>
        <taxon>Lecanoromycetidae</taxon>
        <taxon>Lecanorales</taxon>
        <taxon>Lecanorineae</taxon>
        <taxon>Stereocaulaceae</taxon>
        <taxon>Stereocaulon</taxon>
    </lineage>
</organism>
<keyword evidence="6" id="KW-0999">Mitochondrion inner membrane</keyword>
<sequence length="458" mass="49641">MILPGTAAKCRKEIMTEMYNSELDAFELYHKIQESREKSTSILGGPALPALGHAIAGSTGAAISNVCTYPLSLIITRLQIQRQLRKNASLPSSEEYKSIRDAARKIYTREGGLSGFYVGVLSDTSKTIADSFLFFLAYNFLRQSRIRSSNSSSKHLPAIDELGVGFLAGALSKFLTSPIANIVTRKQTASMLSGRDAKTSMDQGSVRSIALQIREEKGLQGFWSGYSASLILTLNPSLTFFFFEALKRSLLPRNERSDPPPQATFLLAAISKAMASTITYPFSLAKSRLQASTNKNQGADSTSVALEPQPQRPVPRNVFTTIMQIAQTEGLGALYEGLGGEVMKGFFSHGITMIVKDAAHKLVIHLYYAILKLLRRYPSPQRMAGAAKGRAEEMAGQAVERTQEVAAAAQSQASIVAGNMSELAQNAASSAQEEVHTIFEEAVGLVVVVKEKVNGDET</sequence>
<evidence type="ECO:0000313" key="12">
    <source>
        <dbReference type="Proteomes" id="UP001590950"/>
    </source>
</evidence>
<keyword evidence="4 9" id="KW-0812">Transmembrane</keyword>
<feature type="repeat" description="Solcar" evidence="9">
    <location>
        <begin position="48"/>
        <end position="144"/>
    </location>
</feature>
<gene>
    <name evidence="11" type="ORF">N7G274_001359</name>
</gene>
<keyword evidence="8 9" id="KW-0472">Membrane</keyword>
<dbReference type="PROSITE" id="PS50920">
    <property type="entry name" value="SOLCAR"/>
    <property type="match status" value="3"/>
</dbReference>
<evidence type="ECO:0000256" key="10">
    <source>
        <dbReference type="RuleBase" id="RU000488"/>
    </source>
</evidence>
<feature type="repeat" description="Solcar" evidence="9">
    <location>
        <begin position="263"/>
        <end position="362"/>
    </location>
</feature>
<keyword evidence="5" id="KW-0677">Repeat</keyword>
<dbReference type="PANTHER" id="PTHR45939:SF2">
    <property type="entry name" value="CARRIER PROTEIN, PUTATIVE (AFU_ORTHOLOGUE AFUA_2G13870)-RELATED"/>
    <property type="match status" value="1"/>
</dbReference>
<dbReference type="InterPro" id="IPR023395">
    <property type="entry name" value="MCP_dom_sf"/>
</dbReference>
<protein>
    <recommendedName>
        <fullName evidence="13">Mitochondrial carrier</fullName>
    </recommendedName>
</protein>
<evidence type="ECO:0000256" key="2">
    <source>
        <dbReference type="ARBA" id="ARBA00006375"/>
    </source>
</evidence>
<evidence type="ECO:0008006" key="13">
    <source>
        <dbReference type="Google" id="ProtNLM"/>
    </source>
</evidence>
<dbReference type="Pfam" id="PF00153">
    <property type="entry name" value="Mito_carr"/>
    <property type="match status" value="3"/>
</dbReference>
<comment type="similarity">
    <text evidence="2 10">Belongs to the mitochondrial carrier (TC 2.A.29) family.</text>
</comment>
<dbReference type="InterPro" id="IPR052217">
    <property type="entry name" value="Mito/Peroxisomal_Carrier"/>
</dbReference>
<dbReference type="Proteomes" id="UP001590950">
    <property type="component" value="Unassembled WGS sequence"/>
</dbReference>
<accession>A0ABR4ANL4</accession>
<evidence type="ECO:0000256" key="4">
    <source>
        <dbReference type="ARBA" id="ARBA00022692"/>
    </source>
</evidence>
<keyword evidence="7" id="KW-1133">Transmembrane helix</keyword>
<keyword evidence="12" id="KW-1185">Reference proteome</keyword>
<dbReference type="SUPFAM" id="SSF103506">
    <property type="entry name" value="Mitochondrial carrier"/>
    <property type="match status" value="1"/>
</dbReference>
<comment type="caution">
    <text evidence="11">The sequence shown here is derived from an EMBL/GenBank/DDBJ whole genome shotgun (WGS) entry which is preliminary data.</text>
</comment>
<dbReference type="PANTHER" id="PTHR45939">
    <property type="entry name" value="PEROXISOMAL MEMBRANE PROTEIN PMP34-RELATED"/>
    <property type="match status" value="1"/>
</dbReference>
<evidence type="ECO:0000256" key="8">
    <source>
        <dbReference type="ARBA" id="ARBA00023136"/>
    </source>
</evidence>
<name>A0ABR4ANL4_9LECA</name>
<reference evidence="11 12" key="1">
    <citation type="submission" date="2024-09" db="EMBL/GenBank/DDBJ databases">
        <title>Rethinking Asexuality: The Enigmatic Case of Functional Sexual Genes in Lepraria (Stereocaulaceae).</title>
        <authorList>
            <person name="Doellman M."/>
            <person name="Sun Y."/>
            <person name="Barcenas-Pena A."/>
            <person name="Lumbsch H.T."/>
            <person name="Grewe F."/>
        </authorList>
    </citation>
    <scope>NUCLEOTIDE SEQUENCE [LARGE SCALE GENOMIC DNA]</scope>
    <source>
        <strain evidence="11 12">Mercado 3170</strain>
    </source>
</reference>
<comment type="subcellular location">
    <subcellularLocation>
        <location evidence="1">Membrane</location>
        <topology evidence="1">Multi-pass membrane protein</topology>
    </subcellularLocation>
</comment>
<evidence type="ECO:0000256" key="9">
    <source>
        <dbReference type="PROSITE-ProRule" id="PRU00282"/>
    </source>
</evidence>
<evidence type="ECO:0000256" key="3">
    <source>
        <dbReference type="ARBA" id="ARBA00022448"/>
    </source>
</evidence>
<evidence type="ECO:0000256" key="7">
    <source>
        <dbReference type="ARBA" id="ARBA00022989"/>
    </source>
</evidence>
<feature type="repeat" description="Solcar" evidence="9">
    <location>
        <begin position="156"/>
        <end position="249"/>
    </location>
</feature>
<evidence type="ECO:0000256" key="1">
    <source>
        <dbReference type="ARBA" id="ARBA00004141"/>
    </source>
</evidence>